<reference evidence="2 3" key="1">
    <citation type="journal article" date="2021" name="Plant Biotechnol. J.">
        <title>Multi-omics assisted identification of the key and species-specific regulatory components of drought-tolerant mechanisms in Gossypium stocksii.</title>
        <authorList>
            <person name="Yu D."/>
            <person name="Ke L."/>
            <person name="Zhang D."/>
            <person name="Wu Y."/>
            <person name="Sun Y."/>
            <person name="Mei J."/>
            <person name="Sun J."/>
            <person name="Sun Y."/>
        </authorList>
    </citation>
    <scope>NUCLEOTIDE SEQUENCE [LARGE SCALE GENOMIC DNA]</scope>
    <source>
        <strain evidence="3">cv. E1</strain>
        <tissue evidence="2">Leaf</tissue>
    </source>
</reference>
<name>A0A9D4AC08_9ROSI</name>
<comment type="caution">
    <text evidence="2">The sequence shown here is derived from an EMBL/GenBank/DDBJ whole genome shotgun (WGS) entry which is preliminary data.</text>
</comment>
<accession>A0A9D4AC08</accession>
<organism evidence="2 3">
    <name type="scientific">Gossypium stocksii</name>
    <dbReference type="NCBI Taxonomy" id="47602"/>
    <lineage>
        <taxon>Eukaryota</taxon>
        <taxon>Viridiplantae</taxon>
        <taxon>Streptophyta</taxon>
        <taxon>Embryophyta</taxon>
        <taxon>Tracheophyta</taxon>
        <taxon>Spermatophyta</taxon>
        <taxon>Magnoliopsida</taxon>
        <taxon>eudicotyledons</taxon>
        <taxon>Gunneridae</taxon>
        <taxon>Pentapetalae</taxon>
        <taxon>rosids</taxon>
        <taxon>malvids</taxon>
        <taxon>Malvales</taxon>
        <taxon>Malvaceae</taxon>
        <taxon>Malvoideae</taxon>
        <taxon>Gossypium</taxon>
    </lineage>
</organism>
<protein>
    <submittedName>
        <fullName evidence="2">Uncharacterized protein</fullName>
    </submittedName>
</protein>
<dbReference type="EMBL" id="JAIQCV010000004">
    <property type="protein sequence ID" value="KAH1108267.1"/>
    <property type="molecule type" value="Genomic_DNA"/>
</dbReference>
<keyword evidence="3" id="KW-1185">Reference proteome</keyword>
<sequence length="169" mass="19113">MDGSLKDQVESAILTRTCEAERGLRRVTKLDEVERSGSTGRLSHTYRNEILYKQNSKLVNATKNFEKMPTKFKFLYKWLEGKHTKANPRIVLADEVGSGTAVLVTVGTETSIPGCLSAFEQRMIQHINVEITSQEIAIQQLQANVRRVKALRNNLLVKQLQLIFGKVIE</sequence>
<evidence type="ECO:0000256" key="1">
    <source>
        <dbReference type="SAM" id="Coils"/>
    </source>
</evidence>
<dbReference type="Proteomes" id="UP000828251">
    <property type="component" value="Unassembled WGS sequence"/>
</dbReference>
<evidence type="ECO:0000313" key="2">
    <source>
        <dbReference type="EMBL" id="KAH1108267.1"/>
    </source>
</evidence>
<proteinExistence type="predicted"/>
<gene>
    <name evidence="2" type="ORF">J1N35_012035</name>
</gene>
<evidence type="ECO:0000313" key="3">
    <source>
        <dbReference type="Proteomes" id="UP000828251"/>
    </source>
</evidence>
<keyword evidence="1" id="KW-0175">Coiled coil</keyword>
<feature type="coiled-coil region" evidence="1">
    <location>
        <begin position="124"/>
        <end position="158"/>
    </location>
</feature>
<dbReference type="AlphaFoldDB" id="A0A9D4AC08"/>